<organism evidence="3 4">
    <name type="scientific">Oldenlandia corymbosa var. corymbosa</name>
    <dbReference type="NCBI Taxonomy" id="529605"/>
    <lineage>
        <taxon>Eukaryota</taxon>
        <taxon>Viridiplantae</taxon>
        <taxon>Streptophyta</taxon>
        <taxon>Embryophyta</taxon>
        <taxon>Tracheophyta</taxon>
        <taxon>Spermatophyta</taxon>
        <taxon>Magnoliopsida</taxon>
        <taxon>eudicotyledons</taxon>
        <taxon>Gunneridae</taxon>
        <taxon>Pentapetalae</taxon>
        <taxon>asterids</taxon>
        <taxon>lamiids</taxon>
        <taxon>Gentianales</taxon>
        <taxon>Rubiaceae</taxon>
        <taxon>Rubioideae</taxon>
        <taxon>Spermacoceae</taxon>
        <taxon>Hedyotis-Oldenlandia complex</taxon>
        <taxon>Oldenlandia</taxon>
    </lineage>
</organism>
<evidence type="ECO:0000313" key="3">
    <source>
        <dbReference type="EMBL" id="CAI9103090.1"/>
    </source>
</evidence>
<keyword evidence="2" id="KW-0812">Transmembrane</keyword>
<accession>A0AAV1D5G5</accession>
<dbReference type="PANTHER" id="PTHR48436">
    <property type="entry name" value="2, PUTATIVE-RELATED"/>
    <property type="match status" value="1"/>
</dbReference>
<dbReference type="PANTHER" id="PTHR48436:SF1">
    <property type="entry name" value="2, PUTATIVE-RELATED"/>
    <property type="match status" value="1"/>
</dbReference>
<name>A0AAV1D5G5_OLDCO</name>
<keyword evidence="4" id="KW-1185">Reference proteome</keyword>
<keyword evidence="2" id="KW-1133">Transmembrane helix</keyword>
<feature type="transmembrane region" description="Helical" evidence="2">
    <location>
        <begin position="138"/>
        <end position="156"/>
    </location>
</feature>
<evidence type="ECO:0000256" key="2">
    <source>
        <dbReference type="SAM" id="Phobius"/>
    </source>
</evidence>
<evidence type="ECO:0000256" key="1">
    <source>
        <dbReference type="SAM" id="MobiDB-lite"/>
    </source>
</evidence>
<dbReference type="EMBL" id="OX459121">
    <property type="protein sequence ID" value="CAI9103090.1"/>
    <property type="molecule type" value="Genomic_DNA"/>
</dbReference>
<keyword evidence="2" id="KW-0472">Membrane</keyword>
<protein>
    <submittedName>
        <fullName evidence="3">OLC1v1001524C1</fullName>
    </submittedName>
</protein>
<evidence type="ECO:0000313" key="4">
    <source>
        <dbReference type="Proteomes" id="UP001161247"/>
    </source>
</evidence>
<dbReference type="Proteomes" id="UP001161247">
    <property type="component" value="Chromosome 4"/>
</dbReference>
<sequence length="323" mass="36988">MTIYQMDSEEEALYRSYHAIYYVQSPSTICHSTEFPNNVTRESISENFAANSLILHGKNFPYDDLEGINHDEINNAIVGHDHDDDRQGRNGYKGGDDRRKVEEEEEDDGHYFEFGRNEWWRIFFFSTSSSSGWKILQISWRFVLSIVIALVVFYVLTKPPPPNISIKIWRVSQFELTEGIDATGVTTKILTCNCSVGVRIDNNSKFFRLHVHPPLLAISFGNLPFAVEQGNEVEVGEDGVQYLRLQIGTRNKPMYGAGRSMQDLLDSDNGLPLEIHIKLRSSYDVIWDLMHPKFHNQAECLVVVGSGYDKKHKTHKYISKCTS</sequence>
<reference evidence="3" key="1">
    <citation type="submission" date="2023-03" db="EMBL/GenBank/DDBJ databases">
        <authorList>
            <person name="Julca I."/>
        </authorList>
    </citation>
    <scope>NUCLEOTIDE SEQUENCE</scope>
</reference>
<proteinExistence type="predicted"/>
<dbReference type="AlphaFoldDB" id="A0AAV1D5G5"/>
<dbReference type="InterPro" id="IPR055276">
    <property type="entry name" value="NHL41-like"/>
</dbReference>
<feature type="compositionally biased region" description="Basic and acidic residues" evidence="1">
    <location>
        <begin position="77"/>
        <end position="102"/>
    </location>
</feature>
<feature type="region of interest" description="Disordered" evidence="1">
    <location>
        <begin position="77"/>
        <end position="107"/>
    </location>
</feature>
<gene>
    <name evidence="3" type="ORF">OLC1_LOCUS12317</name>
</gene>